<organism evidence="1 2">
    <name type="scientific">Aphis craccivora</name>
    <name type="common">Cowpea aphid</name>
    <dbReference type="NCBI Taxonomy" id="307492"/>
    <lineage>
        <taxon>Eukaryota</taxon>
        <taxon>Metazoa</taxon>
        <taxon>Ecdysozoa</taxon>
        <taxon>Arthropoda</taxon>
        <taxon>Hexapoda</taxon>
        <taxon>Insecta</taxon>
        <taxon>Pterygota</taxon>
        <taxon>Neoptera</taxon>
        <taxon>Paraneoptera</taxon>
        <taxon>Hemiptera</taxon>
        <taxon>Sternorrhyncha</taxon>
        <taxon>Aphidomorpha</taxon>
        <taxon>Aphidoidea</taxon>
        <taxon>Aphididae</taxon>
        <taxon>Aphidini</taxon>
        <taxon>Aphis</taxon>
        <taxon>Aphis</taxon>
    </lineage>
</organism>
<sequence>MTMNADCILYDLYLVSQHVNKGTANPTHYNDTNVFLLVLYQLAHKLEFLAGQSLQRHPNPDLEDLLYF</sequence>
<dbReference type="EMBL" id="VUJU01005197">
    <property type="protein sequence ID" value="KAF0751972.1"/>
    <property type="molecule type" value="Genomic_DNA"/>
</dbReference>
<reference evidence="1 2" key="1">
    <citation type="submission" date="2019-08" db="EMBL/GenBank/DDBJ databases">
        <title>Whole genome of Aphis craccivora.</title>
        <authorList>
            <person name="Voronova N.V."/>
            <person name="Shulinski R.S."/>
            <person name="Bandarenka Y.V."/>
            <person name="Zhorov D.G."/>
            <person name="Warner D."/>
        </authorList>
    </citation>
    <scope>NUCLEOTIDE SEQUENCE [LARGE SCALE GENOMIC DNA]</scope>
    <source>
        <strain evidence="1">180601</strain>
        <tissue evidence="1">Whole Body</tissue>
    </source>
</reference>
<dbReference type="AlphaFoldDB" id="A0A6G0Y9X8"/>
<proteinExistence type="predicted"/>
<dbReference type="InterPro" id="IPR012337">
    <property type="entry name" value="RNaseH-like_sf"/>
</dbReference>
<keyword evidence="2" id="KW-1185">Reference proteome</keyword>
<dbReference type="SUPFAM" id="SSF53098">
    <property type="entry name" value="Ribonuclease H-like"/>
    <property type="match status" value="1"/>
</dbReference>
<gene>
    <name evidence="1" type="ORF">FWK35_00017636</name>
</gene>
<dbReference type="Proteomes" id="UP000478052">
    <property type="component" value="Unassembled WGS sequence"/>
</dbReference>
<accession>A0A6G0Y9X8</accession>
<comment type="caution">
    <text evidence="1">The sequence shown here is derived from an EMBL/GenBank/DDBJ whole genome shotgun (WGS) entry which is preliminary data.</text>
</comment>
<evidence type="ECO:0000313" key="1">
    <source>
        <dbReference type="EMBL" id="KAF0751972.1"/>
    </source>
</evidence>
<name>A0A6G0Y9X8_APHCR</name>
<evidence type="ECO:0000313" key="2">
    <source>
        <dbReference type="Proteomes" id="UP000478052"/>
    </source>
</evidence>
<protein>
    <submittedName>
        <fullName evidence="1">Piwi-like protein Siwi</fullName>
    </submittedName>
</protein>